<feature type="domain" description="Rhodanese" evidence="9">
    <location>
        <begin position="163"/>
        <end position="277"/>
    </location>
</feature>
<dbReference type="FunFam" id="3.40.250.10:FF:000015">
    <property type="entry name" value="Sulfurtransferase"/>
    <property type="match status" value="1"/>
</dbReference>
<dbReference type="FunFam" id="3.40.250.10:FF:000001">
    <property type="entry name" value="Sulfurtransferase"/>
    <property type="match status" value="1"/>
</dbReference>
<keyword evidence="4" id="KW-0677">Repeat</keyword>
<dbReference type="NCBIfam" id="NF008557">
    <property type="entry name" value="PRK11493.1"/>
    <property type="match status" value="1"/>
</dbReference>
<keyword evidence="11" id="KW-1185">Reference proteome</keyword>
<gene>
    <name evidence="10" type="primary">sseA</name>
    <name evidence="10" type="ORF">ASILVAE211_10130</name>
</gene>
<dbReference type="GO" id="GO:0016784">
    <property type="term" value="F:3-mercaptopyruvate sulfurtransferase activity"/>
    <property type="evidence" value="ECO:0007669"/>
    <property type="project" value="UniProtKB-EC"/>
</dbReference>
<dbReference type="GO" id="GO:0004792">
    <property type="term" value="F:thiosulfate-cyanide sulfurtransferase activity"/>
    <property type="evidence" value="ECO:0007669"/>
    <property type="project" value="TreeGrafter"/>
</dbReference>
<sequence>MTPLVTTDWLADHLDDPKVIICDCSFYLPNDPRSAAGLFAEARIPGSRFFDIDVIKDDATDLPHMLPSPEAFAAHMSRLGIANDATVVFYDQVGLFSAARGWWMMRVFGHDRAAVLDGGLPKWKAEGRPLEIKAPAVPQAAAFVPTARADLVRDVTAMKAIVTEGSALILDARPAGRFAGTAPEPRAGVRGGHMPGAHNIPFNQLLAADGTMLPPDQLRARFAAEGAGGDRPVVTSCGTGVTAAVLTLGLAVAGLPIGALYDGSWTEWGGRPDTAVEVASDAG</sequence>
<evidence type="ECO:0000313" key="10">
    <source>
        <dbReference type="EMBL" id="MCB8875539.1"/>
    </source>
</evidence>
<keyword evidence="3 10" id="KW-0808">Transferase</keyword>
<dbReference type="Gene3D" id="3.40.250.10">
    <property type="entry name" value="Rhodanese-like domain"/>
    <property type="match status" value="2"/>
</dbReference>
<proteinExistence type="predicted"/>
<dbReference type="AlphaFoldDB" id="A0A963YR94"/>
<evidence type="ECO:0000256" key="8">
    <source>
        <dbReference type="ARBA" id="ARBA00078354"/>
    </source>
</evidence>
<evidence type="ECO:0000256" key="3">
    <source>
        <dbReference type="ARBA" id="ARBA00022679"/>
    </source>
</evidence>
<organism evidence="10 11">
    <name type="scientific">Acidisoma silvae</name>
    <dbReference type="NCBI Taxonomy" id="2802396"/>
    <lineage>
        <taxon>Bacteria</taxon>
        <taxon>Pseudomonadati</taxon>
        <taxon>Pseudomonadota</taxon>
        <taxon>Alphaproteobacteria</taxon>
        <taxon>Acetobacterales</taxon>
        <taxon>Acidocellaceae</taxon>
        <taxon>Acidisoma</taxon>
    </lineage>
</organism>
<dbReference type="CDD" id="cd01448">
    <property type="entry name" value="TST_Repeat_1"/>
    <property type="match status" value="1"/>
</dbReference>
<dbReference type="EMBL" id="JAESVB010000003">
    <property type="protein sequence ID" value="MCB8875539.1"/>
    <property type="molecule type" value="Genomic_DNA"/>
</dbReference>
<comment type="catalytic activity">
    <reaction evidence="5">
        <text>2-oxo-3-sulfanylpropanoate + [thioredoxin]-dithiol = [thioredoxin]-disulfide + hydrogen sulfide + pyruvate + H(+)</text>
        <dbReference type="Rhea" id="RHEA:21740"/>
        <dbReference type="Rhea" id="RHEA-COMP:10698"/>
        <dbReference type="Rhea" id="RHEA-COMP:10700"/>
        <dbReference type="ChEBI" id="CHEBI:15361"/>
        <dbReference type="ChEBI" id="CHEBI:15378"/>
        <dbReference type="ChEBI" id="CHEBI:29919"/>
        <dbReference type="ChEBI" id="CHEBI:29950"/>
        <dbReference type="ChEBI" id="CHEBI:50058"/>
        <dbReference type="ChEBI" id="CHEBI:57678"/>
        <dbReference type="EC" id="2.8.1.2"/>
    </reaction>
    <physiologicalReaction direction="left-to-right" evidence="5">
        <dbReference type="Rhea" id="RHEA:21741"/>
    </physiologicalReaction>
</comment>
<dbReference type="InterPro" id="IPR001763">
    <property type="entry name" value="Rhodanese-like_dom"/>
</dbReference>
<accession>A0A963YR94</accession>
<evidence type="ECO:0000259" key="9">
    <source>
        <dbReference type="PROSITE" id="PS50206"/>
    </source>
</evidence>
<name>A0A963YR94_9PROT</name>
<dbReference type="PROSITE" id="PS50206">
    <property type="entry name" value="RHODANESE_3"/>
    <property type="match status" value="2"/>
</dbReference>
<evidence type="ECO:0000256" key="6">
    <source>
        <dbReference type="ARBA" id="ARBA00066832"/>
    </source>
</evidence>
<dbReference type="EC" id="2.8.1.2" evidence="6"/>
<keyword evidence="2" id="KW-0963">Cytoplasm</keyword>
<dbReference type="InterPro" id="IPR036873">
    <property type="entry name" value="Rhodanese-like_dom_sf"/>
</dbReference>
<protein>
    <recommendedName>
        <fullName evidence="7">3-mercaptopyruvate sulfurtransferase</fullName>
        <ecNumber evidence="6">2.8.1.2</ecNumber>
    </recommendedName>
    <alternativeName>
        <fullName evidence="8">Rhodanese-like protein</fullName>
    </alternativeName>
</protein>
<dbReference type="CDD" id="cd01449">
    <property type="entry name" value="TST_Repeat_2"/>
    <property type="match status" value="1"/>
</dbReference>
<dbReference type="PANTHER" id="PTHR11364:SF27">
    <property type="entry name" value="SULFURTRANSFERASE"/>
    <property type="match status" value="1"/>
</dbReference>
<dbReference type="Pfam" id="PF00581">
    <property type="entry name" value="Rhodanese"/>
    <property type="match status" value="2"/>
</dbReference>
<reference evidence="10" key="1">
    <citation type="journal article" date="2021" name="Microorganisms">
        <title>Acidisoma silvae sp. nov. and Acidisomacellulosilytica sp. nov., Two Acidophilic Bacteria Isolated from Decaying Wood, Hydrolyzing Cellulose and Producing Poly-3-hydroxybutyrate.</title>
        <authorList>
            <person name="Mieszkin S."/>
            <person name="Pouder E."/>
            <person name="Uroz S."/>
            <person name="Simon-Colin C."/>
            <person name="Alain K."/>
        </authorList>
    </citation>
    <scope>NUCLEOTIDE SEQUENCE</scope>
    <source>
        <strain evidence="10">HW T2.11</strain>
    </source>
</reference>
<dbReference type="SUPFAM" id="SSF52821">
    <property type="entry name" value="Rhodanese/Cell cycle control phosphatase"/>
    <property type="match status" value="2"/>
</dbReference>
<comment type="caution">
    <text evidence="10">The sequence shown here is derived from an EMBL/GenBank/DDBJ whole genome shotgun (WGS) entry which is preliminary data.</text>
</comment>
<dbReference type="Proteomes" id="UP000708298">
    <property type="component" value="Unassembled WGS sequence"/>
</dbReference>
<dbReference type="RefSeq" id="WP_227321180.1">
    <property type="nucleotide sequence ID" value="NZ_JAESVB010000003.1"/>
</dbReference>
<dbReference type="PANTHER" id="PTHR11364">
    <property type="entry name" value="THIOSULFATE SULFERTANSFERASE"/>
    <property type="match status" value="1"/>
</dbReference>
<dbReference type="SMART" id="SM00450">
    <property type="entry name" value="RHOD"/>
    <property type="match status" value="2"/>
</dbReference>
<dbReference type="InterPro" id="IPR045078">
    <property type="entry name" value="TST/MPST-like"/>
</dbReference>
<comment type="subcellular location">
    <subcellularLocation>
        <location evidence="1">Cytoplasm</location>
    </subcellularLocation>
</comment>
<dbReference type="GO" id="GO:0005737">
    <property type="term" value="C:cytoplasm"/>
    <property type="evidence" value="ECO:0007669"/>
    <property type="project" value="UniProtKB-SubCell"/>
</dbReference>
<feature type="domain" description="Rhodanese" evidence="9">
    <location>
        <begin position="15"/>
        <end position="132"/>
    </location>
</feature>
<evidence type="ECO:0000256" key="5">
    <source>
        <dbReference type="ARBA" id="ARBA00051793"/>
    </source>
</evidence>
<evidence type="ECO:0000256" key="7">
    <source>
        <dbReference type="ARBA" id="ARBA00070833"/>
    </source>
</evidence>
<evidence type="ECO:0000256" key="1">
    <source>
        <dbReference type="ARBA" id="ARBA00004496"/>
    </source>
</evidence>
<evidence type="ECO:0000256" key="2">
    <source>
        <dbReference type="ARBA" id="ARBA00022490"/>
    </source>
</evidence>
<evidence type="ECO:0000256" key="4">
    <source>
        <dbReference type="ARBA" id="ARBA00022737"/>
    </source>
</evidence>
<evidence type="ECO:0000313" key="11">
    <source>
        <dbReference type="Proteomes" id="UP000708298"/>
    </source>
</evidence>
<reference evidence="10" key="2">
    <citation type="submission" date="2021-01" db="EMBL/GenBank/DDBJ databases">
        <authorList>
            <person name="Mieszkin S."/>
            <person name="Pouder E."/>
            <person name="Alain K."/>
        </authorList>
    </citation>
    <scope>NUCLEOTIDE SEQUENCE</scope>
    <source>
        <strain evidence="10">HW T2.11</strain>
    </source>
</reference>